<dbReference type="OMA" id="PFAHFQH"/>
<dbReference type="InterPro" id="IPR018253">
    <property type="entry name" value="DnaJ_domain_CS"/>
</dbReference>
<dbReference type="EMBL" id="GL377576">
    <property type="protein sequence ID" value="EFJ29907.1"/>
    <property type="molecule type" value="Genomic_DNA"/>
</dbReference>
<dbReference type="PANTHER" id="PTHR45188">
    <property type="entry name" value="DNAJ PROTEIN P58IPK HOMOLOG"/>
    <property type="match status" value="1"/>
</dbReference>
<dbReference type="FunFam" id="1.10.287.110:FF:000055">
    <property type="entry name" value="DnaJ subfamily C member 7"/>
    <property type="match status" value="1"/>
</dbReference>
<dbReference type="HOGENOM" id="CLU_015935_0_0_1"/>
<keyword evidence="6" id="KW-1185">Reference proteome</keyword>
<dbReference type="InParanoid" id="D8RCU6"/>
<dbReference type="Pfam" id="PF13432">
    <property type="entry name" value="TPR_16"/>
    <property type="match status" value="1"/>
</dbReference>
<feature type="repeat" description="TPR" evidence="3">
    <location>
        <begin position="190"/>
        <end position="223"/>
    </location>
</feature>
<dbReference type="InterPro" id="IPR001623">
    <property type="entry name" value="DnaJ_domain"/>
</dbReference>
<feature type="repeat" description="TPR" evidence="3">
    <location>
        <begin position="144"/>
        <end position="177"/>
    </location>
</feature>
<proteinExistence type="predicted"/>
<evidence type="ECO:0000313" key="5">
    <source>
        <dbReference type="EMBL" id="EFJ29907.1"/>
    </source>
</evidence>
<feature type="domain" description="J" evidence="4">
    <location>
        <begin position="315"/>
        <end position="381"/>
    </location>
</feature>
<dbReference type="FunCoup" id="D8RCU6">
    <property type="interactions" value="4777"/>
</dbReference>
<evidence type="ECO:0000259" key="4">
    <source>
        <dbReference type="PROSITE" id="PS50076"/>
    </source>
</evidence>
<dbReference type="Gramene" id="EFJ29907">
    <property type="protein sequence ID" value="EFJ29907"/>
    <property type="gene ID" value="SELMODRAFT_90481"/>
</dbReference>
<dbReference type="Gene3D" id="1.10.287.110">
    <property type="entry name" value="DnaJ domain"/>
    <property type="match status" value="1"/>
</dbReference>
<dbReference type="PROSITE" id="PS50076">
    <property type="entry name" value="DNAJ_2"/>
    <property type="match status" value="1"/>
</dbReference>
<keyword evidence="2 3" id="KW-0802">TPR repeat</keyword>
<keyword evidence="1" id="KW-0677">Repeat</keyword>
<dbReference type="CDD" id="cd06257">
    <property type="entry name" value="DnaJ"/>
    <property type="match status" value="1"/>
</dbReference>
<dbReference type="KEGG" id="smo:SELMODRAFT_90481"/>
<feature type="non-terminal residue" evidence="5">
    <location>
        <position position="1"/>
    </location>
</feature>
<evidence type="ECO:0000256" key="2">
    <source>
        <dbReference type="ARBA" id="ARBA00022803"/>
    </source>
</evidence>
<evidence type="ECO:0000256" key="1">
    <source>
        <dbReference type="ARBA" id="ARBA00022737"/>
    </source>
</evidence>
<dbReference type="InterPro" id="IPR013105">
    <property type="entry name" value="TPR_2"/>
</dbReference>
<name>D8RCU6_SELML</name>
<dbReference type="GO" id="GO:0005788">
    <property type="term" value="C:endoplasmic reticulum lumen"/>
    <property type="evidence" value="ECO:0000318"/>
    <property type="project" value="GO_Central"/>
</dbReference>
<dbReference type="Gene3D" id="1.25.40.10">
    <property type="entry name" value="Tetratricopeptide repeat domain"/>
    <property type="match status" value="1"/>
</dbReference>
<protein>
    <recommendedName>
        <fullName evidence="4">J domain-containing protein</fullName>
    </recommendedName>
</protein>
<dbReference type="SUPFAM" id="SSF46565">
    <property type="entry name" value="Chaperone J-domain"/>
    <property type="match status" value="1"/>
</dbReference>
<dbReference type="STRING" id="88036.D8RCU6"/>
<dbReference type="SMART" id="SM00028">
    <property type="entry name" value="TPR"/>
    <property type="match status" value="6"/>
</dbReference>
<accession>D8RCU6</accession>
<dbReference type="SMART" id="SM00271">
    <property type="entry name" value="DnaJ"/>
    <property type="match status" value="1"/>
</dbReference>
<dbReference type="Proteomes" id="UP000001514">
    <property type="component" value="Unassembled WGS sequence"/>
</dbReference>
<evidence type="ECO:0000256" key="3">
    <source>
        <dbReference type="PROSITE-ProRule" id="PRU00339"/>
    </source>
</evidence>
<dbReference type="eggNOG" id="KOG0550">
    <property type="taxonomic scope" value="Eukaryota"/>
</dbReference>
<reference evidence="5 6" key="1">
    <citation type="journal article" date="2011" name="Science">
        <title>The Selaginella genome identifies genetic changes associated with the evolution of vascular plants.</title>
        <authorList>
            <person name="Banks J.A."/>
            <person name="Nishiyama T."/>
            <person name="Hasebe M."/>
            <person name="Bowman J.L."/>
            <person name="Gribskov M."/>
            <person name="dePamphilis C."/>
            <person name="Albert V.A."/>
            <person name="Aono N."/>
            <person name="Aoyama T."/>
            <person name="Ambrose B.A."/>
            <person name="Ashton N.W."/>
            <person name="Axtell M.J."/>
            <person name="Barker E."/>
            <person name="Barker M.S."/>
            <person name="Bennetzen J.L."/>
            <person name="Bonawitz N.D."/>
            <person name="Chapple C."/>
            <person name="Cheng C."/>
            <person name="Correa L.G."/>
            <person name="Dacre M."/>
            <person name="DeBarry J."/>
            <person name="Dreyer I."/>
            <person name="Elias M."/>
            <person name="Engstrom E.M."/>
            <person name="Estelle M."/>
            <person name="Feng L."/>
            <person name="Finet C."/>
            <person name="Floyd S.K."/>
            <person name="Frommer W.B."/>
            <person name="Fujita T."/>
            <person name="Gramzow L."/>
            <person name="Gutensohn M."/>
            <person name="Harholt J."/>
            <person name="Hattori M."/>
            <person name="Heyl A."/>
            <person name="Hirai T."/>
            <person name="Hiwatashi Y."/>
            <person name="Ishikawa M."/>
            <person name="Iwata M."/>
            <person name="Karol K.G."/>
            <person name="Koehler B."/>
            <person name="Kolukisaoglu U."/>
            <person name="Kubo M."/>
            <person name="Kurata T."/>
            <person name="Lalonde S."/>
            <person name="Li K."/>
            <person name="Li Y."/>
            <person name="Litt A."/>
            <person name="Lyons E."/>
            <person name="Manning G."/>
            <person name="Maruyama T."/>
            <person name="Michael T.P."/>
            <person name="Mikami K."/>
            <person name="Miyazaki S."/>
            <person name="Morinaga S."/>
            <person name="Murata T."/>
            <person name="Mueller-Roeber B."/>
            <person name="Nelson D.R."/>
            <person name="Obara M."/>
            <person name="Oguri Y."/>
            <person name="Olmstead R.G."/>
            <person name="Onodera N."/>
            <person name="Petersen B.L."/>
            <person name="Pils B."/>
            <person name="Prigge M."/>
            <person name="Rensing S.A."/>
            <person name="Riano-Pachon D.M."/>
            <person name="Roberts A.W."/>
            <person name="Sato Y."/>
            <person name="Scheller H.V."/>
            <person name="Schulz B."/>
            <person name="Schulz C."/>
            <person name="Shakirov E.V."/>
            <person name="Shibagaki N."/>
            <person name="Shinohara N."/>
            <person name="Shippen D.E."/>
            <person name="Soerensen I."/>
            <person name="Sotooka R."/>
            <person name="Sugimoto N."/>
            <person name="Sugita M."/>
            <person name="Sumikawa N."/>
            <person name="Tanurdzic M."/>
            <person name="Theissen G."/>
            <person name="Ulvskov P."/>
            <person name="Wakazuki S."/>
            <person name="Weng J.K."/>
            <person name="Willats W.W."/>
            <person name="Wipf D."/>
            <person name="Wolf P.G."/>
            <person name="Yang L."/>
            <person name="Zimmer A.D."/>
            <person name="Zhu Q."/>
            <person name="Mitros T."/>
            <person name="Hellsten U."/>
            <person name="Loque D."/>
            <person name="Otillar R."/>
            <person name="Salamov A."/>
            <person name="Schmutz J."/>
            <person name="Shapiro H."/>
            <person name="Lindquist E."/>
            <person name="Lucas S."/>
            <person name="Rokhsar D."/>
            <person name="Grigoriev I.V."/>
        </authorList>
    </citation>
    <scope>NUCLEOTIDE SEQUENCE [LARGE SCALE GENOMIC DNA]</scope>
</reference>
<sequence>KRAAAYIQQKRYKDALRDLDKLVDIDPSYVNGYLQRSQVLRQTCELDEAESVVSKALGMKPGHAGAKKELSMVTQAKDALKQVESSYENNDFTKAEEHLEVLLSLSPDCSKARFLRARILLKKKDYAGVVGETGFILKENEDDLDALLLRGQAYYYLSDFDVATRHYQKGLRLDPEHSSLKKEYFKLKNLLKKTKNAEDLFEKGKFRKAVEQYNEALSLDPEHEAQNFVLYLGLCKTLVKLGRGKEALPACSSALKIDGEHAEALLQSGEAKILVEDWEGAMSDFKTSFHKSQSQSAREGLHRAEKGLKLSKRRNWYEILGVETTASASDIKRAYKKLALQWHPDKNVDNKEEAERKFQDIAAAYEVLGDEDKRTRYDRGEDEEPQMGGPGFNPFGGGGGGSGSGFTFTFEGGFPGGGGFGFNF</sequence>
<dbReference type="InterPro" id="IPR019734">
    <property type="entry name" value="TPR_rpt"/>
</dbReference>
<dbReference type="Pfam" id="PF07719">
    <property type="entry name" value="TPR_2"/>
    <property type="match status" value="1"/>
</dbReference>
<dbReference type="InterPro" id="IPR036869">
    <property type="entry name" value="J_dom_sf"/>
</dbReference>
<dbReference type="PRINTS" id="PR00625">
    <property type="entry name" value="JDOMAIN"/>
</dbReference>
<dbReference type="AlphaFoldDB" id="D8RCU6"/>
<organism evidence="6">
    <name type="scientific">Selaginella moellendorffii</name>
    <name type="common">Spikemoss</name>
    <dbReference type="NCBI Taxonomy" id="88036"/>
    <lineage>
        <taxon>Eukaryota</taxon>
        <taxon>Viridiplantae</taxon>
        <taxon>Streptophyta</taxon>
        <taxon>Embryophyta</taxon>
        <taxon>Tracheophyta</taxon>
        <taxon>Lycopodiopsida</taxon>
        <taxon>Selaginellales</taxon>
        <taxon>Selaginellaceae</taxon>
        <taxon>Selaginella</taxon>
    </lineage>
</organism>
<dbReference type="InterPro" id="IPR011990">
    <property type="entry name" value="TPR-like_helical_dom_sf"/>
</dbReference>
<dbReference type="OrthoDB" id="10250354at2759"/>
<dbReference type="Pfam" id="PF14559">
    <property type="entry name" value="TPR_19"/>
    <property type="match status" value="1"/>
</dbReference>
<dbReference type="SUPFAM" id="SSF48452">
    <property type="entry name" value="TPR-like"/>
    <property type="match status" value="1"/>
</dbReference>
<dbReference type="PANTHER" id="PTHR45188:SF2">
    <property type="entry name" value="DNAJ HOMOLOG SUBFAMILY C MEMBER 7"/>
    <property type="match status" value="1"/>
</dbReference>
<dbReference type="PROSITE" id="PS50005">
    <property type="entry name" value="TPR"/>
    <property type="match status" value="2"/>
</dbReference>
<evidence type="ECO:0000313" key="6">
    <source>
        <dbReference type="Proteomes" id="UP000001514"/>
    </source>
</evidence>
<gene>
    <name evidence="5" type="ORF">SELMODRAFT_90481</name>
</gene>
<dbReference type="Pfam" id="PF00226">
    <property type="entry name" value="DnaJ"/>
    <property type="match status" value="1"/>
</dbReference>
<dbReference type="PROSITE" id="PS00636">
    <property type="entry name" value="DNAJ_1"/>
    <property type="match status" value="1"/>
</dbReference>